<name>A0A5B0MZ29_PUCGR</name>
<evidence type="ECO:0000256" key="1">
    <source>
        <dbReference type="SAM" id="MobiDB-lite"/>
    </source>
</evidence>
<evidence type="ECO:0000313" key="3">
    <source>
        <dbReference type="Proteomes" id="UP000324748"/>
    </source>
</evidence>
<sequence>MRPFHSLSRSASIWRSSRMSPPPHKRSHISTLHRLVSTFNGLKDKQHRPEDQLGHLPHHRPRELEKVEREVIESHAGDLNHRFRELHTNVQRAEEFLRKVKREVVEKYVEDLEKLKHTLSTATDQRDPTSALKFKKYWAQLLNKSMPFQTIITAYEIELLPELQEEVSRLACLLRHPLLSLASKINHDRRVAALDTKSYSQAKSLLRSIPQPLEDKIVVEGFNHEYLDTEDRIVNSTLQTLRHFASQWSPEEYLAAYTSLIATSLSGKSRLMMELSRRICVVYICIRLKDSFGHPPRSEYAASVLLDSKCTTLQSQYKHLLLAILHTVADYFSAQEPGSIKERLDQWILHSFPQSNQSGDPPFWIDVETKMKEISTSALLTATNKAAQLSEALQRVKDTTNFIEQNDLRLLLAIDEASGLLASSASPHSSFFNVFRDTLQMIPSESGFFSILADTNSCVSNFHPLSHNDPSHGIGKENSKKLFNPIYEIPTFDVNVSHPPADWHQLQSASRLLSYGSPFWRVYADEAKKNGIADHKIVEGLTQYALQKLLNSNDKLVPAASLTGPQAFALLGSTIQPQLYGASHLSAQLVSSHGAQCTHIDQLVLISEYPSQFTLSSAANQYLASDEAALIRCIEVLTLMNRQHLIGSSDVSELVSRIILVRAMQITMANTQSAADPEADLEKLTMPFGHSVRLVNFLQTLTGWNEKDFKLGSIDEENAEILLSEGHVFWNHFISINHTPTSAELLSNLYRGSAVHCKPKQPGFDQLFPIYLRSTPTAALDKRNITFGGVQVKNLQQNDNIKADSNKWTPSHAGIKLQKRNPYLVLYFCLNDFRPNKRTKSTKSNSFTNVQKPPSPPLPSIIPVPDVGISEEESGRRASLAFYGLKAFPFLSQNLINALQELLDSHPIFLLNEKSSDNSQHYIRKISPNVFPLTK</sequence>
<dbReference type="Proteomes" id="UP000324748">
    <property type="component" value="Unassembled WGS sequence"/>
</dbReference>
<dbReference type="AlphaFoldDB" id="A0A5B0MZ29"/>
<protein>
    <submittedName>
        <fullName evidence="2">Uncharacterized protein</fullName>
    </submittedName>
</protein>
<keyword evidence="3" id="KW-1185">Reference proteome</keyword>
<dbReference type="EMBL" id="VSWC01000131">
    <property type="protein sequence ID" value="KAA1081110.1"/>
    <property type="molecule type" value="Genomic_DNA"/>
</dbReference>
<comment type="caution">
    <text evidence="2">The sequence shown here is derived from an EMBL/GenBank/DDBJ whole genome shotgun (WGS) entry which is preliminary data.</text>
</comment>
<proteinExistence type="predicted"/>
<gene>
    <name evidence="2" type="ORF">PGT21_029545</name>
</gene>
<accession>A0A5B0MZ29</accession>
<feature type="region of interest" description="Disordered" evidence="1">
    <location>
        <begin position="1"/>
        <end position="28"/>
    </location>
</feature>
<evidence type="ECO:0000313" key="2">
    <source>
        <dbReference type="EMBL" id="KAA1081110.1"/>
    </source>
</evidence>
<dbReference type="OrthoDB" id="107110at2759"/>
<dbReference type="PANTHER" id="PTHR33266">
    <property type="entry name" value="CHROMOSOME 15, WHOLE GENOME SHOTGUN SEQUENCE"/>
    <property type="match status" value="1"/>
</dbReference>
<feature type="compositionally biased region" description="Low complexity" evidence="1">
    <location>
        <begin position="1"/>
        <end position="19"/>
    </location>
</feature>
<reference evidence="2 3" key="1">
    <citation type="submission" date="2019-05" db="EMBL/GenBank/DDBJ databases">
        <title>Emergence of the Ug99 lineage of the wheat stem rust pathogen through somatic hybridization.</title>
        <authorList>
            <person name="Li F."/>
            <person name="Upadhyaya N.M."/>
            <person name="Sperschneider J."/>
            <person name="Matny O."/>
            <person name="Nguyen-Phuc H."/>
            <person name="Mago R."/>
            <person name="Raley C."/>
            <person name="Miller M.E."/>
            <person name="Silverstein K.A.T."/>
            <person name="Henningsen E."/>
            <person name="Hirsch C.D."/>
            <person name="Visser B."/>
            <person name="Pretorius Z.A."/>
            <person name="Steffenson B.J."/>
            <person name="Schwessinger B."/>
            <person name="Dodds P.N."/>
            <person name="Figueroa M."/>
        </authorList>
    </citation>
    <scope>NUCLEOTIDE SEQUENCE [LARGE SCALE GENOMIC DNA]</scope>
    <source>
        <strain evidence="2">21-0</strain>
    </source>
</reference>
<dbReference type="PANTHER" id="PTHR33266:SF1">
    <property type="entry name" value="F-BOX DOMAIN-CONTAINING PROTEIN"/>
    <property type="match status" value="1"/>
</dbReference>
<organism evidence="2 3">
    <name type="scientific">Puccinia graminis f. sp. tritici</name>
    <dbReference type="NCBI Taxonomy" id="56615"/>
    <lineage>
        <taxon>Eukaryota</taxon>
        <taxon>Fungi</taxon>
        <taxon>Dikarya</taxon>
        <taxon>Basidiomycota</taxon>
        <taxon>Pucciniomycotina</taxon>
        <taxon>Pucciniomycetes</taxon>
        <taxon>Pucciniales</taxon>
        <taxon>Pucciniaceae</taxon>
        <taxon>Puccinia</taxon>
    </lineage>
</organism>